<accession>A0A2T3AVZ1</accession>
<dbReference type="OrthoDB" id="5043642at2759"/>
<evidence type="ECO:0000313" key="3">
    <source>
        <dbReference type="EMBL" id="PSS12800.1"/>
    </source>
</evidence>
<dbReference type="EMBL" id="KZ679014">
    <property type="protein sequence ID" value="PSS12800.1"/>
    <property type="molecule type" value="Genomic_DNA"/>
</dbReference>
<dbReference type="GeneID" id="36569996"/>
<keyword evidence="2" id="KW-0812">Transmembrane</keyword>
<feature type="transmembrane region" description="Helical" evidence="2">
    <location>
        <begin position="6"/>
        <end position="28"/>
    </location>
</feature>
<dbReference type="RefSeq" id="XP_024718791.1">
    <property type="nucleotide sequence ID" value="XM_024861915.1"/>
</dbReference>
<organism evidence="3 4">
    <name type="scientific">Amorphotheca resinae ATCC 22711</name>
    <dbReference type="NCBI Taxonomy" id="857342"/>
    <lineage>
        <taxon>Eukaryota</taxon>
        <taxon>Fungi</taxon>
        <taxon>Dikarya</taxon>
        <taxon>Ascomycota</taxon>
        <taxon>Pezizomycotina</taxon>
        <taxon>Leotiomycetes</taxon>
        <taxon>Helotiales</taxon>
        <taxon>Amorphothecaceae</taxon>
        <taxon>Amorphotheca</taxon>
    </lineage>
</organism>
<protein>
    <recommendedName>
        <fullName evidence="5">HRQ family protein 2</fullName>
    </recommendedName>
</protein>
<keyword evidence="2" id="KW-1133">Transmembrane helix</keyword>
<dbReference type="InterPro" id="IPR021848">
    <property type="entry name" value="HODM_asu-like"/>
</dbReference>
<dbReference type="Pfam" id="PF11927">
    <property type="entry name" value="HODM_asu-like"/>
    <property type="match status" value="1"/>
</dbReference>
<proteinExistence type="predicted"/>
<feature type="region of interest" description="Disordered" evidence="1">
    <location>
        <begin position="38"/>
        <end position="58"/>
    </location>
</feature>
<name>A0A2T3AVZ1_AMORE</name>
<gene>
    <name evidence="3" type="ORF">M430DRAFT_124428</name>
</gene>
<evidence type="ECO:0000256" key="2">
    <source>
        <dbReference type="SAM" id="Phobius"/>
    </source>
</evidence>
<reference evidence="3 4" key="1">
    <citation type="journal article" date="2018" name="New Phytol.">
        <title>Comparative genomics and transcriptomics depict ericoid mycorrhizal fungi as versatile saprotrophs and plant mutualists.</title>
        <authorList>
            <person name="Martino E."/>
            <person name="Morin E."/>
            <person name="Grelet G.A."/>
            <person name="Kuo A."/>
            <person name="Kohler A."/>
            <person name="Daghino S."/>
            <person name="Barry K.W."/>
            <person name="Cichocki N."/>
            <person name="Clum A."/>
            <person name="Dockter R.B."/>
            <person name="Hainaut M."/>
            <person name="Kuo R.C."/>
            <person name="LaButti K."/>
            <person name="Lindahl B.D."/>
            <person name="Lindquist E.A."/>
            <person name="Lipzen A."/>
            <person name="Khouja H.R."/>
            <person name="Magnuson J."/>
            <person name="Murat C."/>
            <person name="Ohm R.A."/>
            <person name="Singer S.W."/>
            <person name="Spatafora J.W."/>
            <person name="Wang M."/>
            <person name="Veneault-Fourrey C."/>
            <person name="Henrissat B."/>
            <person name="Grigoriev I.V."/>
            <person name="Martin F.M."/>
            <person name="Perotto S."/>
        </authorList>
    </citation>
    <scope>NUCLEOTIDE SEQUENCE [LARGE SCALE GENOMIC DNA]</scope>
    <source>
        <strain evidence="3 4">ATCC 22711</strain>
    </source>
</reference>
<sequence>MEMSCSWIVWGVAAGLILAVVHFGGVYIRGGVSERSRAVEKRTISQPAQASDEKTKDPTTEIIPLPDFDWRTTEPLKIRPFKPKYHLTMGLTNCPPSELIEIDKNYVDRLTLRKQIMQEHQSTVLQAQPIIQPAINELYTYLTSIYLPQRFPTIFQLSPGGQQLHNLATSCTLPLEPPADPIQTLALLGANLEDDFLFLLPADDGDGYVLRGFVTCFPSGFDTREKLGLKLREIHKPVPGYKEKLELSMDRFFDRLEVGRLVRRVNWSITTTPTLFTPSGTHLYTDSPLPPPLPLSPSSPSSPPIDINQTHLRCERQILHRLPQTKALVFSFKTYMYPIRQIKEEGLGEELAEAIDGLREGSVPRMYWYKRGVVWGEGVKEFLRS</sequence>
<evidence type="ECO:0000256" key="1">
    <source>
        <dbReference type="SAM" id="MobiDB-lite"/>
    </source>
</evidence>
<dbReference type="InParanoid" id="A0A2T3AVZ1"/>
<dbReference type="AlphaFoldDB" id="A0A2T3AVZ1"/>
<dbReference type="Proteomes" id="UP000241818">
    <property type="component" value="Unassembled WGS sequence"/>
</dbReference>
<evidence type="ECO:0000313" key="4">
    <source>
        <dbReference type="Proteomes" id="UP000241818"/>
    </source>
</evidence>
<keyword evidence="4" id="KW-1185">Reference proteome</keyword>
<keyword evidence="2" id="KW-0472">Membrane</keyword>
<evidence type="ECO:0008006" key="5">
    <source>
        <dbReference type="Google" id="ProtNLM"/>
    </source>
</evidence>
<dbReference type="STRING" id="857342.A0A2T3AVZ1"/>